<dbReference type="InterPro" id="IPR036890">
    <property type="entry name" value="HATPase_C_sf"/>
</dbReference>
<dbReference type="EC" id="2.7.13.3" evidence="3"/>
<evidence type="ECO:0000256" key="1">
    <source>
        <dbReference type="ARBA" id="ARBA00000085"/>
    </source>
</evidence>
<feature type="domain" description="HAMP" evidence="14">
    <location>
        <begin position="199"/>
        <end position="251"/>
    </location>
</feature>
<dbReference type="Gene3D" id="1.10.287.130">
    <property type="match status" value="1"/>
</dbReference>
<evidence type="ECO:0000256" key="7">
    <source>
        <dbReference type="ARBA" id="ARBA00022777"/>
    </source>
</evidence>
<organism evidence="15 16">
    <name type="scientific">Paracidovorax wautersii</name>
    <dbReference type="NCBI Taxonomy" id="1177982"/>
    <lineage>
        <taxon>Bacteria</taxon>
        <taxon>Pseudomonadati</taxon>
        <taxon>Pseudomonadota</taxon>
        <taxon>Betaproteobacteria</taxon>
        <taxon>Burkholderiales</taxon>
        <taxon>Comamonadaceae</taxon>
        <taxon>Paracidovorax</taxon>
    </lineage>
</organism>
<dbReference type="SMART" id="SM00387">
    <property type="entry name" value="HATPase_c"/>
    <property type="match status" value="1"/>
</dbReference>
<keyword evidence="4" id="KW-0597">Phosphoprotein</keyword>
<evidence type="ECO:0000256" key="10">
    <source>
        <dbReference type="ARBA" id="ARBA00023136"/>
    </source>
</evidence>
<evidence type="ECO:0000313" key="16">
    <source>
        <dbReference type="Proteomes" id="UP001267710"/>
    </source>
</evidence>
<evidence type="ECO:0000256" key="9">
    <source>
        <dbReference type="ARBA" id="ARBA00023012"/>
    </source>
</evidence>
<evidence type="ECO:0000256" key="8">
    <source>
        <dbReference type="ARBA" id="ARBA00022989"/>
    </source>
</evidence>
<comment type="caution">
    <text evidence="15">The sequence shown here is derived from an EMBL/GenBank/DDBJ whole genome shotgun (WGS) entry which is preliminary data.</text>
</comment>
<comment type="catalytic activity">
    <reaction evidence="1">
        <text>ATP + protein L-histidine = ADP + protein N-phospho-L-histidine.</text>
        <dbReference type="EC" id="2.7.13.3"/>
    </reaction>
</comment>
<dbReference type="Pfam" id="PF08521">
    <property type="entry name" value="2CSK_N"/>
    <property type="match status" value="1"/>
</dbReference>
<evidence type="ECO:0000256" key="4">
    <source>
        <dbReference type="ARBA" id="ARBA00022553"/>
    </source>
</evidence>
<dbReference type="SUPFAM" id="SSF47384">
    <property type="entry name" value="Homodimeric domain of signal transducing histidine kinase"/>
    <property type="match status" value="1"/>
</dbReference>
<dbReference type="InterPro" id="IPR003660">
    <property type="entry name" value="HAMP_dom"/>
</dbReference>
<dbReference type="PRINTS" id="PR00344">
    <property type="entry name" value="BCTRLSENSOR"/>
</dbReference>
<keyword evidence="8 12" id="KW-1133">Transmembrane helix</keyword>
<feature type="region of interest" description="Disordered" evidence="11">
    <location>
        <begin position="1"/>
        <end position="24"/>
    </location>
</feature>
<keyword evidence="10 12" id="KW-0472">Membrane</keyword>
<keyword evidence="5 15" id="KW-0808">Transferase</keyword>
<dbReference type="Pfam" id="PF00512">
    <property type="entry name" value="HisKA"/>
    <property type="match status" value="1"/>
</dbReference>
<dbReference type="PROSITE" id="PS50885">
    <property type="entry name" value="HAMP"/>
    <property type="match status" value="1"/>
</dbReference>
<dbReference type="InterPro" id="IPR004358">
    <property type="entry name" value="Sig_transdc_His_kin-like_C"/>
</dbReference>
<dbReference type="InterPro" id="IPR013727">
    <property type="entry name" value="2CSK_N"/>
</dbReference>
<evidence type="ECO:0000256" key="6">
    <source>
        <dbReference type="ARBA" id="ARBA00022692"/>
    </source>
</evidence>
<feature type="domain" description="Histidine kinase" evidence="13">
    <location>
        <begin position="259"/>
        <end position="478"/>
    </location>
</feature>
<evidence type="ECO:0000256" key="2">
    <source>
        <dbReference type="ARBA" id="ARBA00004141"/>
    </source>
</evidence>
<dbReference type="Gene3D" id="3.30.565.10">
    <property type="entry name" value="Histidine kinase-like ATPase, C-terminal domain"/>
    <property type="match status" value="1"/>
</dbReference>
<feature type="transmembrane region" description="Helical" evidence="12">
    <location>
        <begin position="33"/>
        <end position="52"/>
    </location>
</feature>
<dbReference type="PROSITE" id="PS50109">
    <property type="entry name" value="HIS_KIN"/>
    <property type="match status" value="1"/>
</dbReference>
<dbReference type="InterPro" id="IPR003661">
    <property type="entry name" value="HisK_dim/P_dom"/>
</dbReference>
<dbReference type="InterPro" id="IPR005467">
    <property type="entry name" value="His_kinase_dom"/>
</dbReference>
<dbReference type="PANTHER" id="PTHR45436:SF15">
    <property type="entry name" value="SENSOR HISTIDINE KINASE CUSS"/>
    <property type="match status" value="1"/>
</dbReference>
<dbReference type="InterPro" id="IPR003594">
    <property type="entry name" value="HATPase_dom"/>
</dbReference>
<dbReference type="RefSeq" id="WP_309829304.1">
    <property type="nucleotide sequence ID" value="NZ_JAVIZX010000001.1"/>
</dbReference>
<keyword evidence="9" id="KW-0902">Two-component regulatory system</keyword>
<dbReference type="SMART" id="SM00388">
    <property type="entry name" value="HisKA"/>
    <property type="match status" value="1"/>
</dbReference>
<name>A0ABU1IDY5_9BURK</name>
<keyword evidence="16" id="KW-1185">Reference proteome</keyword>
<feature type="compositionally biased region" description="Basic residues" evidence="11">
    <location>
        <begin position="1"/>
        <end position="10"/>
    </location>
</feature>
<sequence>MTRGTARHAGVRSGPGPSTTPSPSLRVRMLRHVMLPLVIIWLAGTAATLGVASHFTEQAFDRALVDDAYSIASHVRPNPDGKVALQLTAGELTAALFDQAEAVHFSVRRPDGTRLAGAALPDIALKPGEPWAYDEFMFGGQQVRAVALRHTIDGADYKVLMAHTTRVRGALVQRLLLFGALPLLVLLVGLALWLWRGIERDLAPLGKLQAALTHRDAKDLSPLPLAPSTREIEEVGQAVNQLFERLGRSVRAQQEFAGNVAHELRTPLAGIRALADYGITHPDPLIWHAQLRQITASAARTGRLVNQLLDLARADEGETALRRERLLLAPLVQQAVMRHLDKADAHGVDLGARGLDDPGTADAAAWADAALVDGILNNLIDNALRYGGQTLTVELSADAASDTCTISVIDDGPGIGEPVRRAMLQRWAQGLDGENLGRGAGLGLSIVARYAELLGAHLSLDDADAQGGLRASITFAAA</sequence>
<evidence type="ECO:0000259" key="13">
    <source>
        <dbReference type="PROSITE" id="PS50109"/>
    </source>
</evidence>
<evidence type="ECO:0000256" key="11">
    <source>
        <dbReference type="SAM" id="MobiDB-lite"/>
    </source>
</evidence>
<evidence type="ECO:0000313" key="15">
    <source>
        <dbReference type="EMBL" id="MDR6215012.1"/>
    </source>
</evidence>
<evidence type="ECO:0000256" key="3">
    <source>
        <dbReference type="ARBA" id="ARBA00012438"/>
    </source>
</evidence>
<evidence type="ECO:0000256" key="5">
    <source>
        <dbReference type="ARBA" id="ARBA00022679"/>
    </source>
</evidence>
<dbReference type="PANTHER" id="PTHR45436">
    <property type="entry name" value="SENSOR HISTIDINE KINASE YKOH"/>
    <property type="match status" value="1"/>
</dbReference>
<dbReference type="Proteomes" id="UP001267710">
    <property type="component" value="Unassembled WGS sequence"/>
</dbReference>
<reference evidence="15 16" key="1">
    <citation type="submission" date="2023-08" db="EMBL/GenBank/DDBJ databases">
        <title>Functional and genomic diversity of the sorghum phyllosphere microbiome.</title>
        <authorList>
            <person name="Shade A."/>
        </authorList>
    </citation>
    <scope>NUCLEOTIDE SEQUENCE [LARGE SCALE GENOMIC DNA]</scope>
    <source>
        <strain evidence="15 16">SORGH_AS_0335</strain>
    </source>
</reference>
<dbReference type="InterPro" id="IPR036097">
    <property type="entry name" value="HisK_dim/P_sf"/>
</dbReference>
<dbReference type="InterPro" id="IPR050428">
    <property type="entry name" value="TCS_sensor_his_kinase"/>
</dbReference>
<dbReference type="GO" id="GO:0004673">
    <property type="term" value="F:protein histidine kinase activity"/>
    <property type="evidence" value="ECO:0007669"/>
    <property type="project" value="UniProtKB-EC"/>
</dbReference>
<evidence type="ECO:0000256" key="12">
    <source>
        <dbReference type="SAM" id="Phobius"/>
    </source>
</evidence>
<accession>A0ABU1IDY5</accession>
<evidence type="ECO:0000259" key="14">
    <source>
        <dbReference type="PROSITE" id="PS50885"/>
    </source>
</evidence>
<proteinExistence type="predicted"/>
<comment type="subcellular location">
    <subcellularLocation>
        <location evidence="2">Membrane</location>
        <topology evidence="2">Multi-pass membrane protein</topology>
    </subcellularLocation>
</comment>
<dbReference type="SUPFAM" id="SSF55874">
    <property type="entry name" value="ATPase domain of HSP90 chaperone/DNA topoisomerase II/histidine kinase"/>
    <property type="match status" value="1"/>
</dbReference>
<dbReference type="CDD" id="cd00075">
    <property type="entry name" value="HATPase"/>
    <property type="match status" value="1"/>
</dbReference>
<gene>
    <name evidence="15" type="ORF">QE399_002701</name>
</gene>
<keyword evidence="7 15" id="KW-0418">Kinase</keyword>
<dbReference type="CDD" id="cd00082">
    <property type="entry name" value="HisKA"/>
    <property type="match status" value="1"/>
</dbReference>
<feature type="transmembrane region" description="Helical" evidence="12">
    <location>
        <begin position="175"/>
        <end position="195"/>
    </location>
</feature>
<dbReference type="Pfam" id="PF02518">
    <property type="entry name" value="HATPase_c"/>
    <property type="match status" value="1"/>
</dbReference>
<feature type="compositionally biased region" description="Low complexity" evidence="11">
    <location>
        <begin position="14"/>
        <end position="24"/>
    </location>
</feature>
<protein>
    <recommendedName>
        <fullName evidence="3">histidine kinase</fullName>
        <ecNumber evidence="3">2.7.13.3</ecNumber>
    </recommendedName>
</protein>
<dbReference type="EMBL" id="JAVIZX010000001">
    <property type="protein sequence ID" value="MDR6215012.1"/>
    <property type="molecule type" value="Genomic_DNA"/>
</dbReference>
<keyword evidence="6 12" id="KW-0812">Transmembrane</keyword>